<keyword evidence="3" id="KW-0238">DNA-binding</keyword>
<dbReference type="GO" id="GO:0004519">
    <property type="term" value="F:endonuclease activity"/>
    <property type="evidence" value="ECO:0007669"/>
    <property type="project" value="UniProtKB-KW"/>
</dbReference>
<keyword evidence="5" id="KW-0540">Nuclease</keyword>
<reference evidence="5 6" key="1">
    <citation type="submission" date="2018-05" db="EMBL/GenBank/DDBJ databases">
        <title>Complete genome sequence of Megasphaera sp. AJH120T, isolated from the ceca of a chicken.</title>
        <authorList>
            <person name="Maki J."/>
            <person name="Looft T."/>
        </authorList>
    </citation>
    <scope>NUCLEOTIDE SEQUENCE [LARGE SCALE GENOMIC DNA]</scope>
    <source>
        <strain evidence="5 6">AJH120</strain>
    </source>
</reference>
<evidence type="ECO:0000256" key="2">
    <source>
        <dbReference type="ARBA" id="ARBA00022747"/>
    </source>
</evidence>
<keyword evidence="2" id="KW-0680">Restriction system</keyword>
<gene>
    <name evidence="5" type="ORF">DKB62_09225</name>
</gene>
<dbReference type="EMBL" id="CP029462">
    <property type="protein sequence ID" value="AXL21729.1"/>
    <property type="molecule type" value="Genomic_DNA"/>
</dbReference>
<evidence type="ECO:0000313" key="6">
    <source>
        <dbReference type="Proteomes" id="UP000254337"/>
    </source>
</evidence>
<dbReference type="InterPro" id="IPR044946">
    <property type="entry name" value="Restrct_endonuc_typeI_TRD_sf"/>
</dbReference>
<dbReference type="GO" id="GO:0003677">
    <property type="term" value="F:DNA binding"/>
    <property type="evidence" value="ECO:0007669"/>
    <property type="project" value="UniProtKB-KW"/>
</dbReference>
<dbReference type="Pfam" id="PF01420">
    <property type="entry name" value="Methylase_S"/>
    <property type="match status" value="1"/>
</dbReference>
<keyword evidence="5" id="KW-0255">Endonuclease</keyword>
<dbReference type="GO" id="GO:0009307">
    <property type="term" value="P:DNA restriction-modification system"/>
    <property type="evidence" value="ECO:0007669"/>
    <property type="project" value="UniProtKB-KW"/>
</dbReference>
<organism evidence="5 6">
    <name type="scientific">Megasphaera stantonii</name>
    <dbReference type="NCBI Taxonomy" id="2144175"/>
    <lineage>
        <taxon>Bacteria</taxon>
        <taxon>Bacillati</taxon>
        <taxon>Bacillota</taxon>
        <taxon>Negativicutes</taxon>
        <taxon>Veillonellales</taxon>
        <taxon>Veillonellaceae</taxon>
        <taxon>Megasphaera</taxon>
    </lineage>
</organism>
<proteinExistence type="inferred from homology"/>
<evidence type="ECO:0000256" key="1">
    <source>
        <dbReference type="ARBA" id="ARBA00010923"/>
    </source>
</evidence>
<sequence length="187" mass="21228">MEKAKRILKPLGEVTEFMTKGIAPKYTENETENTIKVLNQRCNRNFQISYKEARLHDKSLRKVSEEKLLKPGDVLINSTGTGTAGRVAQVWQIPATTTFDGHMILLRPTKEIDPLYYGYAIKAQQKQIESLAEGSTGQTEINRKRLQEEIIINFPINISKQRKVGMILFNIDKRIKINAAINDNLAA</sequence>
<keyword evidence="6" id="KW-1185">Reference proteome</keyword>
<dbReference type="RefSeq" id="WP_107196803.1">
    <property type="nucleotide sequence ID" value="NZ_CP029462.1"/>
</dbReference>
<dbReference type="KEGG" id="meg:DKB62_09225"/>
<evidence type="ECO:0000313" key="5">
    <source>
        <dbReference type="EMBL" id="AXL21729.1"/>
    </source>
</evidence>
<dbReference type="OrthoDB" id="1626571at2"/>
<dbReference type="InterPro" id="IPR052021">
    <property type="entry name" value="Type-I_RS_S_subunit"/>
</dbReference>
<name>A0A346B0T6_9FIRM</name>
<dbReference type="PANTHER" id="PTHR30408">
    <property type="entry name" value="TYPE-1 RESTRICTION ENZYME ECOKI SPECIFICITY PROTEIN"/>
    <property type="match status" value="1"/>
</dbReference>
<evidence type="ECO:0000259" key="4">
    <source>
        <dbReference type="Pfam" id="PF01420"/>
    </source>
</evidence>
<dbReference type="Gene3D" id="3.90.220.20">
    <property type="entry name" value="DNA methylase specificity domains"/>
    <property type="match status" value="1"/>
</dbReference>
<dbReference type="Proteomes" id="UP000254337">
    <property type="component" value="Chromosome"/>
</dbReference>
<feature type="domain" description="Type I restriction modification DNA specificity" evidence="4">
    <location>
        <begin position="10"/>
        <end position="185"/>
    </location>
</feature>
<evidence type="ECO:0000256" key="3">
    <source>
        <dbReference type="ARBA" id="ARBA00023125"/>
    </source>
</evidence>
<accession>A0A346B0T6</accession>
<comment type="similarity">
    <text evidence="1">Belongs to the type-I restriction system S methylase family.</text>
</comment>
<dbReference type="InterPro" id="IPR000055">
    <property type="entry name" value="Restrct_endonuc_typeI_TRD"/>
</dbReference>
<dbReference type="PANTHER" id="PTHR30408:SF12">
    <property type="entry name" value="TYPE I RESTRICTION ENZYME MJAVIII SPECIFICITY SUBUNIT"/>
    <property type="match status" value="1"/>
</dbReference>
<dbReference type="REBASE" id="264950">
    <property type="entry name" value="S2.MspAJH120ORF9205P"/>
</dbReference>
<keyword evidence="5" id="KW-0378">Hydrolase</keyword>
<dbReference type="AlphaFoldDB" id="A0A346B0T6"/>
<dbReference type="SUPFAM" id="SSF116734">
    <property type="entry name" value="DNA methylase specificity domain"/>
    <property type="match status" value="1"/>
</dbReference>
<protein>
    <submittedName>
        <fullName evidence="5">Restriction endonuclease</fullName>
    </submittedName>
</protein>